<keyword evidence="2" id="KW-0436">Ligase</keyword>
<dbReference type="GO" id="GO:0006637">
    <property type="term" value="P:acyl-CoA metabolic process"/>
    <property type="evidence" value="ECO:0007669"/>
    <property type="project" value="TreeGrafter"/>
</dbReference>
<dbReference type="GO" id="GO:0005524">
    <property type="term" value="F:ATP binding"/>
    <property type="evidence" value="ECO:0007669"/>
    <property type="project" value="UniProtKB-KW"/>
</dbReference>
<comment type="similarity">
    <text evidence="1">Belongs to the ATP-dependent AMP-binding enzyme family.</text>
</comment>
<dbReference type="EMBL" id="WBJZ01000019">
    <property type="protein sequence ID" value="KAB1654291.1"/>
    <property type="molecule type" value="Genomic_DNA"/>
</dbReference>
<dbReference type="Pfam" id="PF00501">
    <property type="entry name" value="AMP-binding"/>
    <property type="match status" value="1"/>
</dbReference>
<dbReference type="Pfam" id="PF13193">
    <property type="entry name" value="AMP-binding_C"/>
    <property type="match status" value="1"/>
</dbReference>
<dbReference type="PANTHER" id="PTHR43605">
    <property type="entry name" value="ACYL-COENZYME A SYNTHETASE"/>
    <property type="match status" value="1"/>
</dbReference>
<sequence>MTLTHGAEAFRRARDFLLENGADSAAARSDFEWPDVGDHFVWARDWFDGIADGNHEVALWIVEDDGSEAKYTFDDLRRRSNRLAHRLRALGVTRGDVVMLMLPNRVELWVAMLAVMKLGAVVLPTSVVLGDGELQDRVDRADVRCVIAEPVDAAKFADVTGRYIGLTVPATTNAAITESPAGWTSVVDAEVEPDTPVEADVRTSDPALIYFTSGTTSKPKIVEHSNASYPVGHLTTMYWIGVRPGDTHLVISSPGWGKHAWSAFFAPWHVGATVFVLNYAKFDADRLVHELERAQVASFCAPPTVWRMLIQHHLTERPSALREVISAGEPLNPEVIARIREWWGLEIRDGYGQTETTALIANAPGDAVTPGAMGRPLPGVDVVIVDPLTGEPAAEGEICLDLRTSWPLNLMTGYVKNPASTARAFRDGYFHTGDVATVDEDGCLTFVGRTDDIFKSSDFKVSPFEVESALVEHAFVAEAAVVGAPDETRLNITKAYVALAAGVEADAATAEAVLRHARTALPPYMRVRRIEFFELPKTASGKIRRVELRQREVDAAGAGERIATEWREEDFPDLKR</sequence>
<dbReference type="AlphaFoldDB" id="A0A7J5BP10"/>
<dbReference type="Proteomes" id="UP000467240">
    <property type="component" value="Unassembled WGS sequence"/>
</dbReference>
<evidence type="ECO:0000259" key="6">
    <source>
        <dbReference type="Pfam" id="PF13193"/>
    </source>
</evidence>
<evidence type="ECO:0000259" key="5">
    <source>
        <dbReference type="Pfam" id="PF00501"/>
    </source>
</evidence>
<dbReference type="PANTHER" id="PTHR43605:SF10">
    <property type="entry name" value="ACYL-COA SYNTHETASE MEDIUM CHAIN FAMILY MEMBER 3"/>
    <property type="match status" value="1"/>
</dbReference>
<feature type="domain" description="AMP-dependent synthetase/ligase" evidence="5">
    <location>
        <begin position="63"/>
        <end position="414"/>
    </location>
</feature>
<keyword evidence="3" id="KW-0547">Nucleotide-binding</keyword>
<dbReference type="GO" id="GO:0004321">
    <property type="term" value="F:fatty-acyl-CoA synthase activity"/>
    <property type="evidence" value="ECO:0007669"/>
    <property type="project" value="TreeGrafter"/>
</dbReference>
<dbReference type="OrthoDB" id="9803968at2"/>
<evidence type="ECO:0000256" key="4">
    <source>
        <dbReference type="ARBA" id="ARBA00022840"/>
    </source>
</evidence>
<keyword evidence="8" id="KW-1185">Reference proteome</keyword>
<dbReference type="Gene3D" id="3.30.300.30">
    <property type="match status" value="1"/>
</dbReference>
<dbReference type="SUPFAM" id="SSF56801">
    <property type="entry name" value="Acetyl-CoA synthetase-like"/>
    <property type="match status" value="1"/>
</dbReference>
<dbReference type="InterPro" id="IPR045851">
    <property type="entry name" value="AMP-bd_C_sf"/>
</dbReference>
<evidence type="ECO:0000256" key="1">
    <source>
        <dbReference type="ARBA" id="ARBA00006432"/>
    </source>
</evidence>
<evidence type="ECO:0000256" key="3">
    <source>
        <dbReference type="ARBA" id="ARBA00022741"/>
    </source>
</evidence>
<evidence type="ECO:0000313" key="7">
    <source>
        <dbReference type="EMBL" id="KAB1654291.1"/>
    </source>
</evidence>
<proteinExistence type="inferred from homology"/>
<evidence type="ECO:0000313" key="8">
    <source>
        <dbReference type="Proteomes" id="UP000467240"/>
    </source>
</evidence>
<dbReference type="InterPro" id="IPR051087">
    <property type="entry name" value="Mitochondrial_ACSM"/>
</dbReference>
<dbReference type="GO" id="GO:0006633">
    <property type="term" value="P:fatty acid biosynthetic process"/>
    <property type="evidence" value="ECO:0007669"/>
    <property type="project" value="TreeGrafter"/>
</dbReference>
<protein>
    <submittedName>
        <fullName evidence="7">AMP-binding protein</fullName>
    </submittedName>
</protein>
<dbReference type="RefSeq" id="WP_158041528.1">
    <property type="nucleotide sequence ID" value="NZ_JACCFV010000001.1"/>
</dbReference>
<evidence type="ECO:0000256" key="2">
    <source>
        <dbReference type="ARBA" id="ARBA00022598"/>
    </source>
</evidence>
<comment type="caution">
    <text evidence="7">The sequence shown here is derived from an EMBL/GenBank/DDBJ whole genome shotgun (WGS) entry which is preliminary data.</text>
</comment>
<dbReference type="InterPro" id="IPR042099">
    <property type="entry name" value="ANL_N_sf"/>
</dbReference>
<organism evidence="7 8">
    <name type="scientific">Pseudoclavibacter chungangensis</name>
    <dbReference type="NCBI Taxonomy" id="587635"/>
    <lineage>
        <taxon>Bacteria</taxon>
        <taxon>Bacillati</taxon>
        <taxon>Actinomycetota</taxon>
        <taxon>Actinomycetes</taxon>
        <taxon>Micrococcales</taxon>
        <taxon>Microbacteriaceae</taxon>
        <taxon>Pseudoclavibacter</taxon>
    </lineage>
</organism>
<dbReference type="InterPro" id="IPR000873">
    <property type="entry name" value="AMP-dep_synth/lig_dom"/>
</dbReference>
<keyword evidence="4" id="KW-0067">ATP-binding</keyword>
<name>A0A7J5BP10_9MICO</name>
<dbReference type="GO" id="GO:0015645">
    <property type="term" value="F:fatty acid ligase activity"/>
    <property type="evidence" value="ECO:0007669"/>
    <property type="project" value="TreeGrafter"/>
</dbReference>
<feature type="domain" description="AMP-binding enzyme C-terminal" evidence="6">
    <location>
        <begin position="465"/>
        <end position="542"/>
    </location>
</feature>
<dbReference type="Gene3D" id="3.40.50.12780">
    <property type="entry name" value="N-terminal domain of ligase-like"/>
    <property type="match status" value="1"/>
</dbReference>
<accession>A0A7J5BP10</accession>
<dbReference type="PROSITE" id="PS00455">
    <property type="entry name" value="AMP_BINDING"/>
    <property type="match status" value="1"/>
</dbReference>
<dbReference type="InterPro" id="IPR020845">
    <property type="entry name" value="AMP-binding_CS"/>
</dbReference>
<gene>
    <name evidence="7" type="ORF">F8O01_13730</name>
</gene>
<reference evidence="7 8" key="1">
    <citation type="submission" date="2019-09" db="EMBL/GenBank/DDBJ databases">
        <title>Phylogeny of genus Pseudoclavibacter and closely related genus.</title>
        <authorList>
            <person name="Li Y."/>
        </authorList>
    </citation>
    <scope>NUCLEOTIDE SEQUENCE [LARGE SCALE GENOMIC DNA]</scope>
    <source>
        <strain evidence="7 8">DSM 23821</strain>
    </source>
</reference>
<dbReference type="InterPro" id="IPR025110">
    <property type="entry name" value="AMP-bd_C"/>
</dbReference>
<dbReference type="GO" id="GO:0016405">
    <property type="term" value="F:CoA-ligase activity"/>
    <property type="evidence" value="ECO:0007669"/>
    <property type="project" value="UniProtKB-ARBA"/>
</dbReference>